<dbReference type="RefSeq" id="WP_248669647.1">
    <property type="nucleotide sequence ID" value="NZ_JALPRX010000133.1"/>
</dbReference>
<dbReference type="EC" id="1.14.19.-" evidence="3"/>
<feature type="domain" description="Fatty acid desaturase" evidence="2">
    <location>
        <begin position="59"/>
        <end position="296"/>
    </location>
</feature>
<dbReference type="PANTHER" id="PTHR12879:SF8">
    <property type="entry name" value="SPHINGOLIPID DELTA(4)-DESATURASE DES1"/>
    <property type="match status" value="1"/>
</dbReference>
<keyword evidence="1" id="KW-1133">Transmembrane helix</keyword>
<dbReference type="EMBL" id="JALPRX010000133">
    <property type="protein sequence ID" value="MCK8787598.1"/>
    <property type="molecule type" value="Genomic_DNA"/>
</dbReference>
<evidence type="ECO:0000259" key="2">
    <source>
        <dbReference type="Pfam" id="PF00487"/>
    </source>
</evidence>
<dbReference type="Proteomes" id="UP001139516">
    <property type="component" value="Unassembled WGS sequence"/>
</dbReference>
<dbReference type="InterPro" id="IPR005804">
    <property type="entry name" value="FA_desaturase_dom"/>
</dbReference>
<feature type="transmembrane region" description="Helical" evidence="1">
    <location>
        <begin position="61"/>
        <end position="79"/>
    </location>
</feature>
<keyword evidence="4" id="KW-1185">Reference proteome</keyword>
<gene>
    <name evidence="3" type="ORF">M0638_24840</name>
</gene>
<evidence type="ECO:0000256" key="1">
    <source>
        <dbReference type="SAM" id="Phobius"/>
    </source>
</evidence>
<keyword evidence="1" id="KW-0812">Transmembrane</keyword>
<feature type="transmembrane region" description="Helical" evidence="1">
    <location>
        <begin position="35"/>
        <end position="55"/>
    </location>
</feature>
<proteinExistence type="predicted"/>
<protein>
    <submittedName>
        <fullName evidence="3">Fatty acid desaturase</fullName>
        <ecNumber evidence="3">1.14.19.-</ecNumber>
    </submittedName>
</protein>
<accession>A0A9X1YEC3</accession>
<dbReference type="GO" id="GO:0042284">
    <property type="term" value="F:sphingolipid delta-4 desaturase activity"/>
    <property type="evidence" value="ECO:0007669"/>
    <property type="project" value="TreeGrafter"/>
</dbReference>
<dbReference type="Pfam" id="PF00487">
    <property type="entry name" value="FA_desaturase"/>
    <property type="match status" value="1"/>
</dbReference>
<sequence length="311" mass="34673">MDATIADTPAGHAPPARLLPGPALRALSARSDARGAAQLAFHLLLLLAGGAWVSLAGPWTLLPAMLALGVAQAALFAPLHETMHQTAFASRRANAVVGWLCGCPSLYNWHFYQVFHLAHHRHTQDPARDPELLSPVPDTTRAYLWRVLAVPYWQTRLRVIRDCWRGDLAAYPYIPARAAPKVIRSVRAMTVFDLALAGGAGLLFGWWAPVCLWIVPQLLGQPALRLYLLTEHTLCSQDANGLTNTRTMLTNALLRRLMWNMPYHTEHHLYPSIPFHRLPDAHAALRDRLAHVERGYVRWHAGFLRHLRGGA</sequence>
<feature type="transmembrane region" description="Helical" evidence="1">
    <location>
        <begin position="191"/>
        <end position="215"/>
    </location>
</feature>
<organism evidence="3 4">
    <name type="scientific">Roseomonas acroporae</name>
    <dbReference type="NCBI Taxonomy" id="2937791"/>
    <lineage>
        <taxon>Bacteria</taxon>
        <taxon>Pseudomonadati</taxon>
        <taxon>Pseudomonadota</taxon>
        <taxon>Alphaproteobacteria</taxon>
        <taxon>Acetobacterales</taxon>
        <taxon>Roseomonadaceae</taxon>
        <taxon>Roseomonas</taxon>
    </lineage>
</organism>
<evidence type="ECO:0000313" key="3">
    <source>
        <dbReference type="EMBL" id="MCK8787598.1"/>
    </source>
</evidence>
<dbReference type="PANTHER" id="PTHR12879">
    <property type="entry name" value="SPHINGOLIPID DELTA 4 DESATURASE/C-4 HYDROXYLASE PROTEIN DES2"/>
    <property type="match status" value="1"/>
</dbReference>
<keyword evidence="3" id="KW-0560">Oxidoreductase</keyword>
<evidence type="ECO:0000313" key="4">
    <source>
        <dbReference type="Proteomes" id="UP001139516"/>
    </source>
</evidence>
<reference evidence="3" key="1">
    <citation type="submission" date="2022-04" db="EMBL/GenBank/DDBJ databases">
        <title>Roseomonas acroporae sp. nov., isolated from coral Acropora digitifera.</title>
        <authorList>
            <person name="Sun H."/>
        </authorList>
    </citation>
    <scope>NUCLEOTIDE SEQUENCE</scope>
    <source>
        <strain evidence="3">NAR14</strain>
    </source>
</reference>
<comment type="caution">
    <text evidence="3">The sequence shown here is derived from an EMBL/GenBank/DDBJ whole genome shotgun (WGS) entry which is preliminary data.</text>
</comment>
<dbReference type="AlphaFoldDB" id="A0A9X1YEC3"/>
<dbReference type="GO" id="GO:0016020">
    <property type="term" value="C:membrane"/>
    <property type="evidence" value="ECO:0007669"/>
    <property type="project" value="GOC"/>
</dbReference>
<name>A0A9X1YEC3_9PROT</name>
<dbReference type="GO" id="GO:0046513">
    <property type="term" value="P:ceramide biosynthetic process"/>
    <property type="evidence" value="ECO:0007669"/>
    <property type="project" value="TreeGrafter"/>
</dbReference>
<keyword evidence="1" id="KW-0472">Membrane</keyword>